<keyword evidence="1" id="KW-0812">Transmembrane</keyword>
<name>A0A6M8BQS2_9CYAN</name>
<keyword evidence="1" id="KW-0472">Membrane</keyword>
<dbReference type="RefSeq" id="WP_172358671.1">
    <property type="nucleotide sequence ID" value="NZ_CP053661.1"/>
</dbReference>
<reference evidence="2 3" key="1">
    <citation type="submission" date="2020-05" db="EMBL/GenBank/DDBJ databases">
        <title>Complete genome sequence of of a novel Thermoleptolyngbya strain isolated from hot springs of Ganzi, Sichuan China.</title>
        <authorList>
            <person name="Tang J."/>
            <person name="Daroch M."/>
            <person name="Li L."/>
            <person name="Waleron K."/>
            <person name="Waleron M."/>
            <person name="Waleron M."/>
        </authorList>
    </citation>
    <scope>NUCLEOTIDE SEQUENCE [LARGE SCALE GENOMIC DNA]</scope>
    <source>
        <strain evidence="2 3">PKUAC-SCTA183</strain>
    </source>
</reference>
<evidence type="ECO:0000313" key="2">
    <source>
        <dbReference type="EMBL" id="QKD84655.1"/>
    </source>
</evidence>
<proteinExistence type="predicted"/>
<keyword evidence="1" id="KW-1133">Transmembrane helix</keyword>
<accession>A0A6M8BQS2</accession>
<dbReference type="AlphaFoldDB" id="A0A6M8BQS2"/>
<evidence type="ECO:0000256" key="1">
    <source>
        <dbReference type="SAM" id="Phobius"/>
    </source>
</evidence>
<sequence length="60" mass="6452">MKSSKLALMVALVPLAAVYFGSLSTLDSAFVAKSLLVVLPVQAGACAYLAYRYWSGRLLR</sequence>
<evidence type="ECO:0000313" key="3">
    <source>
        <dbReference type="Proteomes" id="UP000505210"/>
    </source>
</evidence>
<protein>
    <submittedName>
        <fullName evidence="2">Uncharacterized protein</fullName>
    </submittedName>
</protein>
<feature type="transmembrane region" description="Helical" evidence="1">
    <location>
        <begin position="30"/>
        <end position="51"/>
    </location>
</feature>
<keyword evidence="3" id="KW-1185">Reference proteome</keyword>
<dbReference type="EMBL" id="CP053661">
    <property type="protein sequence ID" value="QKD84655.1"/>
    <property type="molecule type" value="Genomic_DNA"/>
</dbReference>
<gene>
    <name evidence="2" type="ORF">HPC62_22895</name>
</gene>
<dbReference type="KEGG" id="theu:HPC62_22895"/>
<dbReference type="Proteomes" id="UP000505210">
    <property type="component" value="Chromosome"/>
</dbReference>
<organism evidence="2 3">
    <name type="scientific">Thermoleptolyngbya sichuanensis A183</name>
    <dbReference type="NCBI Taxonomy" id="2737172"/>
    <lineage>
        <taxon>Bacteria</taxon>
        <taxon>Bacillati</taxon>
        <taxon>Cyanobacteriota</taxon>
        <taxon>Cyanophyceae</taxon>
        <taxon>Oculatellales</taxon>
        <taxon>Oculatellaceae</taxon>
        <taxon>Thermoleptolyngbya</taxon>
        <taxon>Thermoleptolyngbya sichuanensis</taxon>
    </lineage>
</organism>